<evidence type="ECO:0000313" key="1">
    <source>
        <dbReference type="EMBL" id="GAH51193.1"/>
    </source>
</evidence>
<name>X1I0W1_9ZZZZ</name>
<dbReference type="AlphaFoldDB" id="X1I0W1"/>
<reference evidence="1" key="1">
    <citation type="journal article" date="2014" name="Front. Microbiol.">
        <title>High frequency of phylogenetically diverse reductive dehalogenase-homologous genes in deep subseafloor sedimentary metagenomes.</title>
        <authorList>
            <person name="Kawai M."/>
            <person name="Futagami T."/>
            <person name="Toyoda A."/>
            <person name="Takaki Y."/>
            <person name="Nishi S."/>
            <person name="Hori S."/>
            <person name="Arai W."/>
            <person name="Tsubouchi T."/>
            <person name="Morono Y."/>
            <person name="Uchiyama I."/>
            <person name="Ito T."/>
            <person name="Fujiyama A."/>
            <person name="Inagaki F."/>
            <person name="Takami H."/>
        </authorList>
    </citation>
    <scope>NUCLEOTIDE SEQUENCE</scope>
    <source>
        <strain evidence="1">Expedition CK06-06</strain>
    </source>
</reference>
<accession>X1I0W1</accession>
<dbReference type="EMBL" id="BARU01019311">
    <property type="protein sequence ID" value="GAH51193.1"/>
    <property type="molecule type" value="Genomic_DNA"/>
</dbReference>
<comment type="caution">
    <text evidence="1">The sequence shown here is derived from an EMBL/GenBank/DDBJ whole genome shotgun (WGS) entry which is preliminary data.</text>
</comment>
<protein>
    <submittedName>
        <fullName evidence="1">Uncharacterized protein</fullName>
    </submittedName>
</protein>
<sequence>MEVKACFVGRQYTRTLIQTEQGNIVERTGGETPLTLSGHYLTGSGFAVEDVKKLIRSQLLQERVFLAFAYGKNEYLNNDHIQRFSDRLNDLVEDSWTVVPIRLNGRIDLGQNSRLEILAYSIEKTGL</sequence>
<gene>
    <name evidence="1" type="ORF">S03H2_31810</name>
</gene>
<organism evidence="1">
    <name type="scientific">marine sediment metagenome</name>
    <dbReference type="NCBI Taxonomy" id="412755"/>
    <lineage>
        <taxon>unclassified sequences</taxon>
        <taxon>metagenomes</taxon>
        <taxon>ecological metagenomes</taxon>
    </lineage>
</organism>
<proteinExistence type="predicted"/>